<dbReference type="AlphaFoldDB" id="A0A9X2N6N3"/>
<accession>A0A9X2N6N3</accession>
<evidence type="ECO:0000313" key="2">
    <source>
        <dbReference type="Proteomes" id="UP001144096"/>
    </source>
</evidence>
<dbReference type="EMBL" id="JAMXQV010000003">
    <property type="protein sequence ID" value="MCR6482954.1"/>
    <property type="molecule type" value="Genomic_DNA"/>
</dbReference>
<dbReference type="RefSeq" id="WP_257919569.1">
    <property type="nucleotide sequence ID" value="NZ_JAMXQV010000003.1"/>
</dbReference>
<protein>
    <submittedName>
        <fullName evidence="1">Uncharacterized protein</fullName>
    </submittedName>
</protein>
<gene>
    <name evidence="1" type="ORF">M8542_08990</name>
</gene>
<organism evidence="1 2">
    <name type="scientific">Amycolatopsis iheyensis</name>
    <dbReference type="NCBI Taxonomy" id="2945988"/>
    <lineage>
        <taxon>Bacteria</taxon>
        <taxon>Bacillati</taxon>
        <taxon>Actinomycetota</taxon>
        <taxon>Actinomycetes</taxon>
        <taxon>Pseudonocardiales</taxon>
        <taxon>Pseudonocardiaceae</taxon>
        <taxon>Amycolatopsis</taxon>
    </lineage>
</organism>
<sequence length="78" mass="8582">MSDPDELARALRATARTAATTALREGLEEIEERHGRDVADEVAGLVDVDGVFAGLREVTSRRADPDDEEWEFKPVTSI</sequence>
<keyword evidence="2" id="KW-1185">Reference proteome</keyword>
<evidence type="ECO:0000313" key="1">
    <source>
        <dbReference type="EMBL" id="MCR6482954.1"/>
    </source>
</evidence>
<dbReference type="Proteomes" id="UP001144096">
    <property type="component" value="Unassembled WGS sequence"/>
</dbReference>
<reference evidence="1" key="1">
    <citation type="submission" date="2022-06" db="EMBL/GenBank/DDBJ databases">
        <title>Amycolatopsis iheyaensis sp. nov., a new species of the genus Amycolatopsis isolated from soil in Iheya island, Japan.</title>
        <authorList>
            <person name="Ngamcharungchit C."/>
            <person name="Kanto H."/>
            <person name="Take A."/>
            <person name="Intra B."/>
            <person name="Matsumoto A."/>
            <person name="Panbangred W."/>
            <person name="Inahashi Y."/>
        </authorList>
    </citation>
    <scope>NUCLEOTIDE SEQUENCE</scope>
    <source>
        <strain evidence="1">OK19-0408</strain>
    </source>
</reference>
<name>A0A9X2N6N3_9PSEU</name>
<comment type="caution">
    <text evidence="1">The sequence shown here is derived from an EMBL/GenBank/DDBJ whole genome shotgun (WGS) entry which is preliminary data.</text>
</comment>
<proteinExistence type="predicted"/>